<feature type="compositionally biased region" description="Basic and acidic residues" evidence="3">
    <location>
        <begin position="76"/>
        <end position="86"/>
    </location>
</feature>
<keyword evidence="2" id="KW-0479">Metal-binding</keyword>
<feature type="region of interest" description="Disordered" evidence="3">
    <location>
        <begin position="58"/>
        <end position="156"/>
    </location>
</feature>
<dbReference type="InterPro" id="IPR001878">
    <property type="entry name" value="Znf_CCHC"/>
</dbReference>
<keyword evidence="6" id="KW-1185">Reference proteome</keyword>
<dbReference type="GO" id="GO:0008270">
    <property type="term" value="F:zinc ion binding"/>
    <property type="evidence" value="ECO:0007669"/>
    <property type="project" value="UniProtKB-KW"/>
</dbReference>
<dbReference type="Pfam" id="PF00098">
    <property type="entry name" value="zf-CCHC"/>
    <property type="match status" value="1"/>
</dbReference>
<keyword evidence="2" id="KW-0862">Zinc</keyword>
<sequence>MSNGQPADLKPKTPGSRIGAANTIARLTPKTQALRKALNAHNPLDASDALRRKLGRTISDADPSLHPPSGTLAKGKALDVSDDTPHETTFQPQIANQPSGSSSSNWRRPEPPPHLDDRSSTLLLLQELKEQREEERRHRDRENERSRRRADLEEQSRIASTVASVVRRILDDDVLQPDGSNLRRWERMLSMHASEQFRDPDFYSPKGDAAVDETHEKIARGIINASVHRDLIYDLLNFDSSSDVLHRCSKSFDEMSLDLTFDDMMGLILQSNLKDNHRAAFDQKIKLFMSTHDYAHPSFQDMLRLLDATRSEQKLNDDNRLSETASFRLDLASRTDSATAEVPEDLKITAMALSKNTRCYICKKPGHIAPDCPAKKRGVNQSNPPVRTNQNPGPYPPCSVTYNFDQLPYIRPLQPESKAPNTASTKKVPAEHPSRAVEAKLINPDIFAEEEEENHFVFETEDLSAEPSGNRFNLRNLSINEEGQEVIWDSGASDNVTGDRDEQNNCRS</sequence>
<evidence type="ECO:0000256" key="1">
    <source>
        <dbReference type="ARBA" id="ARBA00022664"/>
    </source>
</evidence>
<dbReference type="GO" id="GO:0006397">
    <property type="term" value="P:mRNA processing"/>
    <property type="evidence" value="ECO:0007669"/>
    <property type="project" value="UniProtKB-KW"/>
</dbReference>
<proteinExistence type="predicted"/>
<feature type="compositionally biased region" description="Polar residues" evidence="3">
    <location>
        <begin position="379"/>
        <end position="392"/>
    </location>
</feature>
<evidence type="ECO:0000313" key="6">
    <source>
        <dbReference type="Proteomes" id="UP000324748"/>
    </source>
</evidence>
<dbReference type="AlphaFoldDB" id="A0A5B0N8D5"/>
<protein>
    <recommendedName>
        <fullName evidence="4">CCHC-type domain-containing protein</fullName>
    </recommendedName>
</protein>
<gene>
    <name evidence="5" type="ORF">PGT21_035351</name>
</gene>
<evidence type="ECO:0000256" key="2">
    <source>
        <dbReference type="PROSITE-ProRule" id="PRU00047"/>
    </source>
</evidence>
<evidence type="ECO:0000256" key="3">
    <source>
        <dbReference type="SAM" id="MobiDB-lite"/>
    </source>
</evidence>
<dbReference type="PROSITE" id="PS50158">
    <property type="entry name" value="ZF_CCHC"/>
    <property type="match status" value="1"/>
</dbReference>
<feature type="domain" description="CCHC-type" evidence="4">
    <location>
        <begin position="358"/>
        <end position="373"/>
    </location>
</feature>
<dbReference type="GO" id="GO:0003676">
    <property type="term" value="F:nucleic acid binding"/>
    <property type="evidence" value="ECO:0007669"/>
    <property type="project" value="InterPro"/>
</dbReference>
<dbReference type="OrthoDB" id="2507272at2759"/>
<keyword evidence="1" id="KW-0507">mRNA processing</keyword>
<feature type="region of interest" description="Disordered" evidence="3">
    <location>
        <begin position="485"/>
        <end position="508"/>
    </location>
</feature>
<feature type="compositionally biased region" description="Basic and acidic residues" evidence="3">
    <location>
        <begin position="497"/>
        <end position="508"/>
    </location>
</feature>
<dbReference type="Gene3D" id="4.10.60.10">
    <property type="entry name" value="Zinc finger, CCHC-type"/>
    <property type="match status" value="1"/>
</dbReference>
<feature type="compositionally biased region" description="Polar residues" evidence="3">
    <location>
        <begin position="87"/>
        <end position="106"/>
    </location>
</feature>
<dbReference type="Proteomes" id="UP000324748">
    <property type="component" value="Unassembled WGS sequence"/>
</dbReference>
<reference evidence="5 6" key="1">
    <citation type="submission" date="2019-05" db="EMBL/GenBank/DDBJ databases">
        <title>Emergence of the Ug99 lineage of the wheat stem rust pathogen through somatic hybridization.</title>
        <authorList>
            <person name="Li F."/>
            <person name="Upadhyaya N.M."/>
            <person name="Sperschneider J."/>
            <person name="Matny O."/>
            <person name="Nguyen-Phuc H."/>
            <person name="Mago R."/>
            <person name="Raley C."/>
            <person name="Miller M.E."/>
            <person name="Silverstein K.A.T."/>
            <person name="Henningsen E."/>
            <person name="Hirsch C.D."/>
            <person name="Visser B."/>
            <person name="Pretorius Z.A."/>
            <person name="Steffenson B.J."/>
            <person name="Schwessinger B."/>
            <person name="Dodds P.N."/>
            <person name="Figueroa M."/>
        </authorList>
    </citation>
    <scope>NUCLEOTIDE SEQUENCE [LARGE SCALE GENOMIC DNA]</scope>
    <source>
        <strain evidence="5">21-0</strain>
    </source>
</reference>
<comment type="caution">
    <text evidence="5">The sequence shown here is derived from an EMBL/GenBank/DDBJ whole genome shotgun (WGS) entry which is preliminary data.</text>
</comment>
<feature type="compositionally biased region" description="Basic and acidic residues" evidence="3">
    <location>
        <begin position="107"/>
        <end position="119"/>
    </location>
</feature>
<evidence type="ECO:0000313" key="5">
    <source>
        <dbReference type="EMBL" id="KAA1084783.1"/>
    </source>
</evidence>
<feature type="compositionally biased region" description="Basic and acidic residues" evidence="3">
    <location>
        <begin position="127"/>
        <end position="156"/>
    </location>
</feature>
<dbReference type="InterPro" id="IPR036875">
    <property type="entry name" value="Znf_CCHC_sf"/>
</dbReference>
<keyword evidence="2" id="KW-0863">Zinc-finger</keyword>
<dbReference type="SMART" id="SM00343">
    <property type="entry name" value="ZnF_C2HC"/>
    <property type="match status" value="1"/>
</dbReference>
<organism evidence="5 6">
    <name type="scientific">Puccinia graminis f. sp. tritici</name>
    <dbReference type="NCBI Taxonomy" id="56615"/>
    <lineage>
        <taxon>Eukaryota</taxon>
        <taxon>Fungi</taxon>
        <taxon>Dikarya</taxon>
        <taxon>Basidiomycota</taxon>
        <taxon>Pucciniomycotina</taxon>
        <taxon>Pucciniomycetes</taxon>
        <taxon>Pucciniales</taxon>
        <taxon>Pucciniaceae</taxon>
        <taxon>Puccinia</taxon>
    </lineage>
</organism>
<dbReference type="SUPFAM" id="SSF57756">
    <property type="entry name" value="Retrovirus zinc finger-like domains"/>
    <property type="match status" value="1"/>
</dbReference>
<accession>A0A5B0N8D5</accession>
<feature type="region of interest" description="Disordered" evidence="3">
    <location>
        <begin position="1"/>
        <end position="23"/>
    </location>
</feature>
<feature type="region of interest" description="Disordered" evidence="3">
    <location>
        <begin position="373"/>
        <end position="395"/>
    </location>
</feature>
<evidence type="ECO:0000259" key="4">
    <source>
        <dbReference type="PROSITE" id="PS50158"/>
    </source>
</evidence>
<dbReference type="EMBL" id="VSWC01000118">
    <property type="protein sequence ID" value="KAA1084783.1"/>
    <property type="molecule type" value="Genomic_DNA"/>
</dbReference>
<name>A0A5B0N8D5_PUCGR</name>